<dbReference type="PANTHER" id="PTHR24567">
    <property type="entry name" value="CRP FAMILY TRANSCRIPTIONAL REGULATORY PROTEIN"/>
    <property type="match status" value="1"/>
</dbReference>
<dbReference type="CDD" id="cd00038">
    <property type="entry name" value="CAP_ED"/>
    <property type="match status" value="1"/>
</dbReference>
<dbReference type="Gene3D" id="1.10.10.10">
    <property type="entry name" value="Winged helix-like DNA-binding domain superfamily/Winged helix DNA-binding domain"/>
    <property type="match status" value="1"/>
</dbReference>
<organism evidence="6 7">
    <name type="scientific">Comamonas testosteroni</name>
    <name type="common">Pseudomonas testosteroni</name>
    <dbReference type="NCBI Taxonomy" id="285"/>
    <lineage>
        <taxon>Bacteria</taxon>
        <taxon>Pseudomonadati</taxon>
        <taxon>Pseudomonadota</taxon>
        <taxon>Betaproteobacteria</taxon>
        <taxon>Burkholderiales</taxon>
        <taxon>Comamonadaceae</taxon>
        <taxon>Comamonas</taxon>
    </lineage>
</organism>
<dbReference type="GO" id="GO:0005829">
    <property type="term" value="C:cytosol"/>
    <property type="evidence" value="ECO:0007669"/>
    <property type="project" value="TreeGrafter"/>
</dbReference>
<dbReference type="Pfam" id="PF13545">
    <property type="entry name" value="HTH_Crp_2"/>
    <property type="match status" value="1"/>
</dbReference>
<dbReference type="GO" id="GO:0003700">
    <property type="term" value="F:DNA-binding transcription factor activity"/>
    <property type="evidence" value="ECO:0007669"/>
    <property type="project" value="TreeGrafter"/>
</dbReference>
<name>A0A5A7MIZ7_COMTE</name>
<dbReference type="RefSeq" id="WP_149357029.1">
    <property type="nucleotide sequence ID" value="NZ_BKBW01000016.1"/>
</dbReference>
<dbReference type="Gene3D" id="2.60.120.10">
    <property type="entry name" value="Jelly Rolls"/>
    <property type="match status" value="1"/>
</dbReference>
<dbReference type="InterPro" id="IPR012318">
    <property type="entry name" value="HTH_CRP"/>
</dbReference>
<keyword evidence="1" id="KW-0805">Transcription regulation</keyword>
<proteinExistence type="predicted"/>
<dbReference type="InterPro" id="IPR050397">
    <property type="entry name" value="Env_Response_Regulators"/>
</dbReference>
<accession>A0A5A7MIZ7</accession>
<dbReference type="GO" id="GO:0003677">
    <property type="term" value="F:DNA binding"/>
    <property type="evidence" value="ECO:0007669"/>
    <property type="project" value="UniProtKB-KW"/>
</dbReference>
<evidence type="ECO:0000313" key="6">
    <source>
        <dbReference type="EMBL" id="GEQ77706.1"/>
    </source>
</evidence>
<evidence type="ECO:0000313" key="7">
    <source>
        <dbReference type="Proteomes" id="UP000323105"/>
    </source>
</evidence>
<keyword evidence="3" id="KW-0804">Transcription</keyword>
<dbReference type="Pfam" id="PF00027">
    <property type="entry name" value="cNMP_binding"/>
    <property type="match status" value="1"/>
</dbReference>
<dbReference type="PROSITE" id="PS50042">
    <property type="entry name" value="CNMP_BINDING_3"/>
    <property type="match status" value="1"/>
</dbReference>
<reference evidence="6 7" key="1">
    <citation type="journal article" date="2019" name="Microbiol. Resour. Announc.">
        <title>Draft Genome Sequence of Comamonas testosteroni TA441, a Bacterium That Has a Cryptic Phenol Degradation Gene Cluster.</title>
        <authorList>
            <person name="Arai H."/>
            <person name="Ishii M."/>
        </authorList>
    </citation>
    <scope>NUCLEOTIDE SEQUENCE [LARGE SCALE GENOMIC DNA]</scope>
    <source>
        <strain evidence="6 7">TA441</strain>
    </source>
</reference>
<dbReference type="AlphaFoldDB" id="A0A5A7MIZ7"/>
<dbReference type="PANTHER" id="PTHR24567:SF26">
    <property type="entry name" value="REGULATORY PROTEIN YEIL"/>
    <property type="match status" value="1"/>
</dbReference>
<dbReference type="SUPFAM" id="SSF51206">
    <property type="entry name" value="cAMP-binding domain-like"/>
    <property type="match status" value="1"/>
</dbReference>
<feature type="domain" description="HTH crp-type" evidence="5">
    <location>
        <begin position="153"/>
        <end position="225"/>
    </location>
</feature>
<protein>
    <recommendedName>
        <fullName evidence="8">Crp/Fnr family transcriptional regulator</fullName>
    </recommendedName>
</protein>
<dbReference type="InterPro" id="IPR036388">
    <property type="entry name" value="WH-like_DNA-bd_sf"/>
</dbReference>
<dbReference type="SUPFAM" id="SSF46785">
    <property type="entry name" value="Winged helix' DNA-binding domain"/>
    <property type="match status" value="1"/>
</dbReference>
<evidence type="ECO:0000256" key="3">
    <source>
        <dbReference type="ARBA" id="ARBA00023163"/>
    </source>
</evidence>
<dbReference type="Proteomes" id="UP000323105">
    <property type="component" value="Unassembled WGS sequence"/>
</dbReference>
<evidence type="ECO:0008006" key="8">
    <source>
        <dbReference type="Google" id="ProtNLM"/>
    </source>
</evidence>
<dbReference type="EMBL" id="BKBW01000016">
    <property type="protein sequence ID" value="GEQ77706.1"/>
    <property type="molecule type" value="Genomic_DNA"/>
</dbReference>
<gene>
    <name evidence="6" type="ORF">CTTA_4711</name>
</gene>
<dbReference type="PROSITE" id="PS51063">
    <property type="entry name" value="HTH_CRP_2"/>
    <property type="match status" value="1"/>
</dbReference>
<evidence type="ECO:0000259" key="5">
    <source>
        <dbReference type="PROSITE" id="PS51063"/>
    </source>
</evidence>
<evidence type="ECO:0000256" key="1">
    <source>
        <dbReference type="ARBA" id="ARBA00023015"/>
    </source>
</evidence>
<feature type="domain" description="Cyclic nucleotide-binding" evidence="4">
    <location>
        <begin position="47"/>
        <end position="122"/>
    </location>
</feature>
<sequence>MLLTKDIHSEVSIRRLRNCHLFDGMDDLRLGEVASQCTWQSLEPGQIAAGKSQETLFIVCQGKMRVSALSPNGRELFLSDFAQGGHFGVVSVVGASAVSLQAQALAPSLLACLARTDFMKLIREDSVFGGGVLETQQATTEQLISRVIELGILRISGRLYSYLLELAEKSGIVDNHSVLSPAPRHLDLAARIAASREEVSREMARLGKQGLITSTRRALVLHDVAALEQRLHEL</sequence>
<evidence type="ECO:0000256" key="2">
    <source>
        <dbReference type="ARBA" id="ARBA00023125"/>
    </source>
</evidence>
<dbReference type="InterPro" id="IPR018490">
    <property type="entry name" value="cNMP-bd_dom_sf"/>
</dbReference>
<keyword evidence="2" id="KW-0238">DNA-binding</keyword>
<dbReference type="InterPro" id="IPR036390">
    <property type="entry name" value="WH_DNA-bd_sf"/>
</dbReference>
<comment type="caution">
    <text evidence="6">The sequence shown here is derived from an EMBL/GenBank/DDBJ whole genome shotgun (WGS) entry which is preliminary data.</text>
</comment>
<evidence type="ECO:0000259" key="4">
    <source>
        <dbReference type="PROSITE" id="PS50042"/>
    </source>
</evidence>
<dbReference type="InterPro" id="IPR014710">
    <property type="entry name" value="RmlC-like_jellyroll"/>
</dbReference>
<dbReference type="InterPro" id="IPR000595">
    <property type="entry name" value="cNMP-bd_dom"/>
</dbReference>
<dbReference type="SMART" id="SM00100">
    <property type="entry name" value="cNMP"/>
    <property type="match status" value="1"/>
</dbReference>